<dbReference type="HOGENOM" id="CLU_125485_0_0_1"/>
<gene>
    <name evidence="1" type="ORF">GLOINDRAFT_99445</name>
</gene>
<protein>
    <submittedName>
        <fullName evidence="1">Uncharacterized protein</fullName>
    </submittedName>
</protein>
<dbReference type="Pfam" id="PF12599">
    <property type="entry name" value="DUF3768"/>
    <property type="match status" value="1"/>
</dbReference>
<sequence>MDREKIKTLVQQKNDNFRKNILYLAAKVNRYHLHITPAVGFEASKDETFIYRIIEAVANGSFNDDNDPHLEHDFNFFTFEGERYFWKIDYFADEKLDSHAGEGNLLNDEKCFRVLTIGEAAEY</sequence>
<organism evidence="1">
    <name type="scientific">Rhizophagus irregularis (strain DAOM 181602 / DAOM 197198 / MUCL 43194)</name>
    <name type="common">Arbuscular mycorrhizal fungus</name>
    <name type="synonym">Glomus intraradices</name>
    <dbReference type="NCBI Taxonomy" id="747089"/>
    <lineage>
        <taxon>Eukaryota</taxon>
        <taxon>Fungi</taxon>
        <taxon>Fungi incertae sedis</taxon>
        <taxon>Mucoromycota</taxon>
        <taxon>Glomeromycotina</taxon>
        <taxon>Glomeromycetes</taxon>
        <taxon>Glomerales</taxon>
        <taxon>Glomeraceae</taxon>
        <taxon>Rhizophagus</taxon>
    </lineage>
</organism>
<dbReference type="EMBL" id="KI292136">
    <property type="protein sequence ID" value="ESA06055.1"/>
    <property type="molecule type" value="Genomic_DNA"/>
</dbReference>
<accession>U9TD79</accession>
<dbReference type="InterPro" id="IPR022243">
    <property type="entry name" value="DUF3768"/>
</dbReference>
<proteinExistence type="predicted"/>
<evidence type="ECO:0000313" key="1">
    <source>
        <dbReference type="EMBL" id="ESA06055.1"/>
    </source>
</evidence>
<dbReference type="AlphaFoldDB" id="U9TD79"/>
<name>U9TD79_RHIID</name>
<reference evidence="1" key="1">
    <citation type="submission" date="2013-07" db="EMBL/GenBank/DDBJ databases">
        <title>The genome of an arbuscular mycorrhizal fungus provides insights into the evolution of the oldest plant symbiosis.</title>
        <authorList>
            <consortium name="DOE Joint Genome Institute"/>
            <person name="Tisserant E."/>
            <person name="Malbreil M."/>
            <person name="Kuo A."/>
            <person name="Kohler A."/>
            <person name="Symeonidi A."/>
            <person name="Balestrini R."/>
            <person name="Charron P."/>
            <person name="Duensing N."/>
            <person name="Frei-dit-Frey N."/>
            <person name="Gianinazzi-Pearson V."/>
            <person name="Gilbert B."/>
            <person name="Handa Y."/>
            <person name="Hijri M."/>
            <person name="Kaul R."/>
            <person name="Kawaguchi M."/>
            <person name="Krajinski F."/>
            <person name="Lammers P."/>
            <person name="Lapierre D."/>
            <person name="Masclaux F.G."/>
            <person name="Murat C."/>
            <person name="Morin E."/>
            <person name="Ndikumana S."/>
            <person name="Pagni M."/>
            <person name="Petitpierre D."/>
            <person name="Requena N."/>
            <person name="Rosikiewicz P."/>
            <person name="Riley R."/>
            <person name="Saito K."/>
            <person name="San Clemente H."/>
            <person name="Shapiro H."/>
            <person name="van Tuinen D."/>
            <person name="Becard G."/>
            <person name="Bonfante P."/>
            <person name="Paszkowski U."/>
            <person name="Shachar-Hill Y."/>
            <person name="Young J.P."/>
            <person name="Sanders I.R."/>
            <person name="Henrissat B."/>
            <person name="Rensing S.A."/>
            <person name="Grigoriev I.V."/>
            <person name="Corradi N."/>
            <person name="Roux C."/>
            <person name="Martin F."/>
        </authorList>
    </citation>
    <scope>NUCLEOTIDE SEQUENCE</scope>
    <source>
        <strain evidence="1">DAOM 197198</strain>
    </source>
</reference>